<dbReference type="SUPFAM" id="SSF69819">
    <property type="entry name" value="MTH1598-like"/>
    <property type="match status" value="1"/>
</dbReference>
<sequence>MTELNKEEKEIPLIKYEYLDHTADVQLHAWGDSLEEAFVQCVQAMFGYMTEIDKVEILEKHEIEAQGEDLLSLLFHLLDEFLFLFSAEPFFIPRKVKITEFDRVNFKIVATGYGEIFDLKKHPQGTEWQAIISRKSASIVTKFVHPASVSGEAFSVENELENPSDRTGLPECVQKFPKSDLYSGTRTESNEVALEAKIAQLMEANEIVVLANQQLANTVENMELKFTEACNTLDELAKQNIDLQDELLKKNRDLQKAEQQVKDVIAAKHQSSSTVDMMQIEIRALKEGRSRFEECISHLKTELAEKDSQHKSEQANEQMRIERLMAKHATELNEMTSANNAFAQRVYDQYKIDMEDKHLQYEFAIADLRHQLDWEHQARLHLALEEVREEYDYNHRETVRMLQDQVENMRDVANADRNKAEQLAQSLTACKAKLLDMETTNHHLEEALLQQKQMTETNFYELIDTQHTIGKMRSFHASMLTNRDTLIAGLQEKVEELEKACHKDIGQVTPDYYKILGIERNASPSDLRTAYRAKALLHHPDKHRDATDQIDHESIFKTLNDNDKHHEDVR</sequence>
<dbReference type="FunFam" id="3.55.10.10:FF:000001">
    <property type="entry name" value="protein archease isoform X1"/>
    <property type="match status" value="1"/>
</dbReference>
<dbReference type="PANTHER" id="PTHR12682">
    <property type="entry name" value="ARCHEASE"/>
    <property type="match status" value="1"/>
</dbReference>
<dbReference type="CDD" id="cd06257">
    <property type="entry name" value="DnaJ"/>
    <property type="match status" value="1"/>
</dbReference>
<evidence type="ECO:0000313" key="7">
    <source>
        <dbReference type="EMBL" id="SVE76136.1"/>
    </source>
</evidence>
<dbReference type="PRINTS" id="PR00625">
    <property type="entry name" value="JDOMAIN"/>
</dbReference>
<dbReference type="InterPro" id="IPR036820">
    <property type="entry name" value="Archease_dom_sf"/>
</dbReference>
<dbReference type="InterPro" id="IPR002804">
    <property type="entry name" value="Archease"/>
</dbReference>
<feature type="domain" description="J" evidence="6">
    <location>
        <begin position="511"/>
        <end position="570"/>
    </location>
</feature>
<proteinExistence type="evidence at transcript level"/>
<evidence type="ECO:0000256" key="2">
    <source>
        <dbReference type="ARBA" id="ARBA00022694"/>
    </source>
</evidence>
<dbReference type="GO" id="GO:0006388">
    <property type="term" value="P:tRNA splicing, via endonucleolytic cleavage and ligation"/>
    <property type="evidence" value="ECO:0007669"/>
    <property type="project" value="TreeGrafter"/>
</dbReference>
<dbReference type="GO" id="GO:0046872">
    <property type="term" value="F:metal ion binding"/>
    <property type="evidence" value="ECO:0007669"/>
    <property type="project" value="UniProtKB-KW"/>
</dbReference>
<evidence type="ECO:0000259" key="6">
    <source>
        <dbReference type="PROSITE" id="PS50076"/>
    </source>
</evidence>
<dbReference type="Gene3D" id="3.55.10.10">
    <property type="entry name" value="Archease domain"/>
    <property type="match status" value="1"/>
</dbReference>
<comment type="similarity">
    <text evidence="1">Belongs to the archease family.</text>
</comment>
<reference evidence="7" key="1">
    <citation type="submission" date="2018-08" db="EMBL/GenBank/DDBJ databases">
        <authorList>
            <person name="Cornetti L."/>
        </authorList>
    </citation>
    <scope>NUCLEOTIDE SEQUENCE</scope>
    <source>
        <strain evidence="7">PT-GA-1</strain>
    </source>
</reference>
<dbReference type="AlphaFoldDB" id="A0A4Y7M6H8"/>
<dbReference type="SMART" id="SM00271">
    <property type="entry name" value="DnaJ"/>
    <property type="match status" value="1"/>
</dbReference>
<dbReference type="SUPFAM" id="SSF46565">
    <property type="entry name" value="Chaperone J-domain"/>
    <property type="match status" value="1"/>
</dbReference>
<dbReference type="InterPro" id="IPR036869">
    <property type="entry name" value="J_dom_sf"/>
</dbReference>
<keyword evidence="2" id="KW-0819">tRNA processing</keyword>
<evidence type="ECO:0000256" key="4">
    <source>
        <dbReference type="ARBA" id="ARBA00022837"/>
    </source>
</evidence>
<keyword evidence="4" id="KW-0106">Calcium</keyword>
<dbReference type="InterPro" id="IPR023572">
    <property type="entry name" value="Archease_dom"/>
</dbReference>
<accession>A0A4Y7M6H8</accession>
<dbReference type="EMBL" id="LR006517">
    <property type="protein sequence ID" value="SVE76136.1"/>
    <property type="molecule type" value="mRNA"/>
</dbReference>
<dbReference type="PANTHER" id="PTHR12682:SF11">
    <property type="entry name" value="PROTEIN ARCHEASE"/>
    <property type="match status" value="1"/>
</dbReference>
<name>A0A4Y7M6H8_9CRUS</name>
<gene>
    <name evidence="7" type="primary">EOG090X0IKX</name>
</gene>
<dbReference type="PROSITE" id="PS50076">
    <property type="entry name" value="DNAJ_2"/>
    <property type="match status" value="1"/>
</dbReference>
<dbReference type="Pfam" id="PF00226">
    <property type="entry name" value="DnaJ"/>
    <property type="match status" value="1"/>
</dbReference>
<evidence type="ECO:0000256" key="5">
    <source>
        <dbReference type="SAM" id="Coils"/>
    </source>
</evidence>
<organism evidence="7">
    <name type="scientific">Daphnia hispanica</name>
    <dbReference type="NCBI Taxonomy" id="575233"/>
    <lineage>
        <taxon>Eukaryota</taxon>
        <taxon>Metazoa</taxon>
        <taxon>Ecdysozoa</taxon>
        <taxon>Arthropoda</taxon>
        <taxon>Crustacea</taxon>
        <taxon>Branchiopoda</taxon>
        <taxon>Diplostraca</taxon>
        <taxon>Cladocera</taxon>
        <taxon>Anomopoda</taxon>
        <taxon>Daphniidae</taxon>
        <taxon>Daphnia</taxon>
    </lineage>
</organism>
<keyword evidence="5" id="KW-0175">Coiled coil</keyword>
<dbReference type="InterPro" id="IPR001623">
    <property type="entry name" value="DnaJ_domain"/>
</dbReference>
<dbReference type="Pfam" id="PF01951">
    <property type="entry name" value="Archease"/>
    <property type="match status" value="1"/>
</dbReference>
<evidence type="ECO:0000256" key="3">
    <source>
        <dbReference type="ARBA" id="ARBA00022723"/>
    </source>
</evidence>
<dbReference type="GO" id="GO:0072669">
    <property type="term" value="C:tRNA-splicing ligase complex"/>
    <property type="evidence" value="ECO:0007669"/>
    <property type="project" value="TreeGrafter"/>
</dbReference>
<feature type="coiled-coil region" evidence="5">
    <location>
        <begin position="219"/>
        <end position="267"/>
    </location>
</feature>
<keyword evidence="3" id="KW-0479">Metal-binding</keyword>
<protein>
    <submittedName>
        <fullName evidence="7">EOG090X0IKX</fullName>
    </submittedName>
</protein>
<dbReference type="Gene3D" id="1.10.287.110">
    <property type="entry name" value="DnaJ domain"/>
    <property type="match status" value="1"/>
</dbReference>
<evidence type="ECO:0000256" key="1">
    <source>
        <dbReference type="ARBA" id="ARBA00007963"/>
    </source>
</evidence>